<proteinExistence type="predicted"/>
<organism evidence="1 2">
    <name type="scientific">Daphnia magna</name>
    <dbReference type="NCBI Taxonomy" id="35525"/>
    <lineage>
        <taxon>Eukaryota</taxon>
        <taxon>Metazoa</taxon>
        <taxon>Ecdysozoa</taxon>
        <taxon>Arthropoda</taxon>
        <taxon>Crustacea</taxon>
        <taxon>Branchiopoda</taxon>
        <taxon>Diplostraca</taxon>
        <taxon>Cladocera</taxon>
        <taxon>Anomopoda</taxon>
        <taxon>Daphniidae</taxon>
        <taxon>Daphnia</taxon>
    </lineage>
</organism>
<protein>
    <submittedName>
        <fullName evidence="1">Uncharacterized protein</fullName>
    </submittedName>
</protein>
<name>A0A164ESW2_9CRUS</name>
<keyword evidence="2" id="KW-1185">Reference proteome</keyword>
<evidence type="ECO:0000313" key="1">
    <source>
        <dbReference type="EMBL" id="KZR97098.1"/>
    </source>
</evidence>
<comment type="caution">
    <text evidence="1">The sequence shown here is derived from an EMBL/GenBank/DDBJ whole genome shotgun (WGS) entry which is preliminary data.</text>
</comment>
<dbReference type="AlphaFoldDB" id="A0A164ESW2"/>
<gene>
    <name evidence="1" type="ORF">APZ42_008216</name>
</gene>
<sequence length="66" mass="7562">RKEKTNETAALQKTPLWRVCTGNASRCAKKCIALCKNVHRAVGCHRSESPRNVCESRRDDRYLVVF</sequence>
<accession>A0A164ESW2</accession>
<dbReference type="EMBL" id="LRGB01022627">
    <property type="protein sequence ID" value="KZR97098.1"/>
    <property type="molecule type" value="Genomic_DNA"/>
</dbReference>
<reference evidence="1 2" key="1">
    <citation type="submission" date="2016-03" db="EMBL/GenBank/DDBJ databases">
        <title>EvidentialGene: Evidence-directed Construction of Genes on Genomes.</title>
        <authorList>
            <person name="Gilbert D.G."/>
            <person name="Choi J.-H."/>
            <person name="Mockaitis K."/>
            <person name="Colbourne J."/>
            <person name="Pfrender M."/>
        </authorList>
    </citation>
    <scope>NUCLEOTIDE SEQUENCE [LARGE SCALE GENOMIC DNA]</scope>
    <source>
        <strain evidence="1 2">Xinb3</strain>
        <tissue evidence="1">Complete organism</tissue>
    </source>
</reference>
<evidence type="ECO:0000313" key="2">
    <source>
        <dbReference type="Proteomes" id="UP000076858"/>
    </source>
</evidence>
<dbReference type="Proteomes" id="UP000076858">
    <property type="component" value="Unassembled WGS sequence"/>
</dbReference>
<feature type="non-terminal residue" evidence="1">
    <location>
        <position position="1"/>
    </location>
</feature>